<dbReference type="GO" id="GO:0051539">
    <property type="term" value="F:4 iron, 4 sulfur cluster binding"/>
    <property type="evidence" value="ECO:0007669"/>
    <property type="project" value="UniProtKB-KW"/>
</dbReference>
<accession>A0A2H0XBU2</accession>
<evidence type="ECO:0000256" key="6">
    <source>
        <dbReference type="ARBA" id="ARBA00023014"/>
    </source>
</evidence>
<evidence type="ECO:0000313" key="9">
    <source>
        <dbReference type="Proteomes" id="UP000231098"/>
    </source>
</evidence>
<dbReference type="GO" id="GO:0046872">
    <property type="term" value="F:metal ion binding"/>
    <property type="evidence" value="ECO:0007669"/>
    <property type="project" value="UniProtKB-KW"/>
</dbReference>
<dbReference type="GO" id="GO:0070475">
    <property type="term" value="P:rRNA base methylation"/>
    <property type="evidence" value="ECO:0007669"/>
    <property type="project" value="TreeGrafter"/>
</dbReference>
<keyword evidence="5" id="KW-0408">Iron</keyword>
<dbReference type="EMBL" id="PEYV01000032">
    <property type="protein sequence ID" value="PIS21568.1"/>
    <property type="molecule type" value="Genomic_DNA"/>
</dbReference>
<comment type="caution">
    <text evidence="8">The sequence shown here is derived from an EMBL/GenBank/DDBJ whole genome shotgun (WGS) entry which is preliminary data.</text>
</comment>
<dbReference type="InterPro" id="IPR007197">
    <property type="entry name" value="rSAM"/>
</dbReference>
<proteinExistence type="predicted"/>
<dbReference type="GO" id="GO:0003824">
    <property type="term" value="F:catalytic activity"/>
    <property type="evidence" value="ECO:0007669"/>
    <property type="project" value="InterPro"/>
</dbReference>
<evidence type="ECO:0000256" key="3">
    <source>
        <dbReference type="ARBA" id="ARBA00022691"/>
    </source>
</evidence>
<evidence type="ECO:0000256" key="5">
    <source>
        <dbReference type="ARBA" id="ARBA00023004"/>
    </source>
</evidence>
<dbReference type="Gene3D" id="3.20.20.70">
    <property type="entry name" value="Aldolase class I"/>
    <property type="match status" value="1"/>
</dbReference>
<comment type="cofactor">
    <cofactor evidence="1">
        <name>[4Fe-4S] cluster</name>
        <dbReference type="ChEBI" id="CHEBI:49883"/>
    </cofactor>
</comment>
<dbReference type="InterPro" id="IPR040072">
    <property type="entry name" value="Methyltransferase_A"/>
</dbReference>
<feature type="domain" description="Radical SAM core" evidence="7">
    <location>
        <begin position="48"/>
        <end position="271"/>
    </location>
</feature>
<dbReference type="GO" id="GO:0030488">
    <property type="term" value="P:tRNA methylation"/>
    <property type="evidence" value="ECO:0007669"/>
    <property type="project" value="TreeGrafter"/>
</dbReference>
<dbReference type="PANTHER" id="PTHR30544">
    <property type="entry name" value="23S RRNA METHYLTRANSFERASE"/>
    <property type="match status" value="1"/>
</dbReference>
<dbReference type="Pfam" id="PF04055">
    <property type="entry name" value="Radical_SAM"/>
    <property type="match status" value="1"/>
</dbReference>
<dbReference type="SUPFAM" id="SSF102114">
    <property type="entry name" value="Radical SAM enzymes"/>
    <property type="match status" value="1"/>
</dbReference>
<evidence type="ECO:0000313" key="8">
    <source>
        <dbReference type="EMBL" id="PIS21568.1"/>
    </source>
</evidence>
<dbReference type="PANTHER" id="PTHR30544:SF5">
    <property type="entry name" value="RADICAL SAM CORE DOMAIN-CONTAINING PROTEIN"/>
    <property type="match status" value="1"/>
</dbReference>
<dbReference type="CDD" id="cd01335">
    <property type="entry name" value="Radical_SAM"/>
    <property type="match status" value="1"/>
</dbReference>
<evidence type="ECO:0000259" key="7">
    <source>
        <dbReference type="PROSITE" id="PS51918"/>
    </source>
</evidence>
<dbReference type="InterPro" id="IPR058240">
    <property type="entry name" value="rSAM_sf"/>
</dbReference>
<dbReference type="PROSITE" id="PS51918">
    <property type="entry name" value="RADICAL_SAM"/>
    <property type="match status" value="1"/>
</dbReference>
<evidence type="ECO:0000256" key="4">
    <source>
        <dbReference type="ARBA" id="ARBA00022723"/>
    </source>
</evidence>
<keyword evidence="4" id="KW-0479">Metal-binding</keyword>
<keyword evidence="6" id="KW-0411">Iron-sulfur</keyword>
<keyword evidence="3" id="KW-0949">S-adenosyl-L-methionine</keyword>
<evidence type="ECO:0000256" key="1">
    <source>
        <dbReference type="ARBA" id="ARBA00001966"/>
    </source>
</evidence>
<gene>
    <name evidence="8" type="ORF">COT51_02100</name>
</gene>
<dbReference type="AlphaFoldDB" id="A0A2H0XBU2"/>
<organism evidence="8 9">
    <name type="scientific">candidate division WWE3 bacterium CG08_land_8_20_14_0_20_41_15</name>
    <dbReference type="NCBI Taxonomy" id="1975086"/>
    <lineage>
        <taxon>Bacteria</taxon>
        <taxon>Katanobacteria</taxon>
    </lineage>
</organism>
<dbReference type="SFLD" id="SFLDS00029">
    <property type="entry name" value="Radical_SAM"/>
    <property type="match status" value="1"/>
</dbReference>
<protein>
    <recommendedName>
        <fullName evidence="7">Radical SAM core domain-containing protein</fullName>
    </recommendedName>
</protein>
<name>A0A2H0XBU2_UNCKA</name>
<reference evidence="9" key="1">
    <citation type="submission" date="2017-09" db="EMBL/GenBank/DDBJ databases">
        <title>Depth-based differentiation of microbial function through sediment-hosted aquifers and enrichment of novel symbionts in the deep terrestrial subsurface.</title>
        <authorList>
            <person name="Probst A.J."/>
            <person name="Ladd B."/>
            <person name="Jarett J.K."/>
            <person name="Geller-Mcgrath D.E."/>
            <person name="Sieber C.M.K."/>
            <person name="Emerson J.B."/>
            <person name="Anantharaman K."/>
            <person name="Thomas B.C."/>
            <person name="Malmstrom R."/>
            <person name="Stieglmeier M."/>
            <person name="Klingl A."/>
            <person name="Woyke T."/>
            <person name="Ryan C.M."/>
            <person name="Banfield J.F."/>
        </authorList>
    </citation>
    <scope>NUCLEOTIDE SEQUENCE [LARGE SCALE GENOMIC DNA]</scope>
</reference>
<sequence length="274" mass="31460">MFSEVVVKYLRLQQIKKLSDGQGLVSYTTKDNLIVLSANKVLRDPQDNKLKRKLGVSLCSGCGVKCLYCFTNKLKCFRPLFASEIVEQVDVVLGQITDERMFDEVKISFKQMGDPLLNISVIEAIKLLHRQYPNFNFVVSTSGPKINQHLFSKLQDLGVNIRLQFSCHTMSDKERRFLSPKIPMMTLEEISQVVNSWNGGMVTLNFVMLKGFEYSVNKLKQIFDPDRVFIKVNYLDDNSQLKKHGLYNMPTKEVTSFTKALQKNGFQYAFRNVS</sequence>
<evidence type="ECO:0000256" key="2">
    <source>
        <dbReference type="ARBA" id="ARBA00022485"/>
    </source>
</evidence>
<dbReference type="InterPro" id="IPR013785">
    <property type="entry name" value="Aldolase_TIM"/>
</dbReference>
<keyword evidence="2" id="KW-0004">4Fe-4S</keyword>
<dbReference type="Proteomes" id="UP000231098">
    <property type="component" value="Unassembled WGS sequence"/>
</dbReference>